<evidence type="ECO:0000313" key="2">
    <source>
        <dbReference type="Proteomes" id="UP000216605"/>
    </source>
</evidence>
<keyword evidence="2" id="KW-1185">Reference proteome</keyword>
<sequence>MVKKIILFLIISSFSSCETVKRTYFGMEKTEITIKPDTEVIEYYRPFLKDNEYALKIYTLSNYDAAGKALSNIGVPKIFIKNRKTNVIYQLDCFEDIQDNIQDINNNVIDGYITLKNEQEFKNLEAFINAAQSSKMIFFSGENNTMKTWDIYISYATFLGKKLRKLTLPVTELNDINEIIILNLSFNKSAAEIN</sequence>
<proteinExistence type="predicted"/>
<dbReference type="RefSeq" id="WP_094417015.1">
    <property type="nucleotide sequence ID" value="NZ_NOXV01000305.1"/>
</dbReference>
<dbReference type="OrthoDB" id="8536728at2"/>
<dbReference type="PROSITE" id="PS51257">
    <property type="entry name" value="PROKAR_LIPOPROTEIN"/>
    <property type="match status" value="1"/>
</dbReference>
<evidence type="ECO:0008006" key="3">
    <source>
        <dbReference type="Google" id="ProtNLM"/>
    </source>
</evidence>
<organism evidence="1 2">
    <name type="scientific">Flavobacterium cyanobacteriorum</name>
    <dbReference type="NCBI Taxonomy" id="2022802"/>
    <lineage>
        <taxon>Bacteria</taxon>
        <taxon>Pseudomonadati</taxon>
        <taxon>Bacteroidota</taxon>
        <taxon>Flavobacteriia</taxon>
        <taxon>Flavobacteriales</taxon>
        <taxon>Flavobacteriaceae</taxon>
        <taxon>Flavobacterium</taxon>
    </lineage>
</organism>
<evidence type="ECO:0000313" key="1">
    <source>
        <dbReference type="EMBL" id="OYQ31954.1"/>
    </source>
</evidence>
<accession>A0A255YTG2</accession>
<reference evidence="1 2" key="1">
    <citation type="submission" date="2017-07" db="EMBL/GenBank/DDBJ databases">
        <title>Flavobacterium cyanobacteriorum sp. nov., isolated from cyanobacterial aggregates in a eutrophic lake.</title>
        <authorList>
            <person name="Cai H."/>
        </authorList>
    </citation>
    <scope>NUCLEOTIDE SEQUENCE [LARGE SCALE GENOMIC DNA]</scope>
    <source>
        <strain evidence="1 2">TH021</strain>
    </source>
</reference>
<dbReference type="EMBL" id="NOXV01000305">
    <property type="protein sequence ID" value="OYQ31954.1"/>
    <property type="molecule type" value="Genomic_DNA"/>
</dbReference>
<gene>
    <name evidence="1" type="ORF">CHU92_15025</name>
</gene>
<dbReference type="Proteomes" id="UP000216605">
    <property type="component" value="Unassembled WGS sequence"/>
</dbReference>
<protein>
    <recommendedName>
        <fullName evidence="3">Lipoprotein</fullName>
    </recommendedName>
</protein>
<dbReference type="AlphaFoldDB" id="A0A255YTG2"/>
<name>A0A255YTG2_9FLAO</name>
<comment type="caution">
    <text evidence="1">The sequence shown here is derived from an EMBL/GenBank/DDBJ whole genome shotgun (WGS) entry which is preliminary data.</text>
</comment>